<evidence type="ECO:0000313" key="2">
    <source>
        <dbReference type="EMBL" id="WNZ27398.1"/>
    </source>
</evidence>
<protein>
    <submittedName>
        <fullName evidence="2">TIGR03792 family protein</fullName>
    </submittedName>
</protein>
<organism evidence="2">
    <name type="scientific">Leptolyngbya sp. NK1-12</name>
    <dbReference type="NCBI Taxonomy" id="2547451"/>
    <lineage>
        <taxon>Bacteria</taxon>
        <taxon>Bacillati</taxon>
        <taxon>Cyanobacteriota</taxon>
        <taxon>Cyanophyceae</taxon>
        <taxon>Leptolyngbyales</taxon>
        <taxon>Leptolyngbyaceae</taxon>
        <taxon>Leptolyngbya group</taxon>
        <taxon>Leptolyngbya</taxon>
    </lineage>
</organism>
<dbReference type="InterPro" id="IPR007138">
    <property type="entry name" value="ABM_dom"/>
</dbReference>
<dbReference type="EMBL" id="CP053587">
    <property type="protein sequence ID" value="WNZ27398.1"/>
    <property type="molecule type" value="Genomic_DNA"/>
</dbReference>
<gene>
    <name evidence="2" type="ORF">HJG54_31435</name>
</gene>
<dbReference type="Gene3D" id="3.30.70.100">
    <property type="match status" value="1"/>
</dbReference>
<sequence length="143" mass="16165">MNQLKQKFSLIIPFALSLMVGLAVLIFTPIATAQTLTSTELPAVEWLKFQVPAAQQPDFIAQDAAIWTPVLSSYPGFQTKEIWTNPDRPDELVIVIHWDSFADWQAIPKNVLDRTTEKFHAAMNAEYTPEATGFRLAWRSDSE</sequence>
<dbReference type="SUPFAM" id="SSF54909">
    <property type="entry name" value="Dimeric alpha+beta barrel"/>
    <property type="match status" value="1"/>
</dbReference>
<dbReference type="InterPro" id="IPR011008">
    <property type="entry name" value="Dimeric_a/b-barrel"/>
</dbReference>
<name>A0AA96WKR8_9CYAN</name>
<dbReference type="Pfam" id="PF03992">
    <property type="entry name" value="ABM"/>
    <property type="match status" value="1"/>
</dbReference>
<accession>A0AA96WKR8</accession>
<dbReference type="AlphaFoldDB" id="A0AA96WKR8"/>
<proteinExistence type="predicted"/>
<evidence type="ECO:0000259" key="1">
    <source>
        <dbReference type="Pfam" id="PF03992"/>
    </source>
</evidence>
<dbReference type="RefSeq" id="WP_316437074.1">
    <property type="nucleotide sequence ID" value="NZ_CP053587.1"/>
</dbReference>
<reference evidence="2" key="1">
    <citation type="submission" date="2020-05" db="EMBL/GenBank/DDBJ databases">
        <authorList>
            <person name="Zhu T."/>
            <person name="Keshari N."/>
            <person name="Lu X."/>
        </authorList>
    </citation>
    <scope>NUCLEOTIDE SEQUENCE</scope>
    <source>
        <strain evidence="2">NK1-12</strain>
    </source>
</reference>
<feature type="domain" description="ABM" evidence="1">
    <location>
        <begin position="48"/>
        <end position="106"/>
    </location>
</feature>
<dbReference type="NCBIfam" id="TIGR03792">
    <property type="entry name" value="TIGR03792 family protein"/>
    <property type="match status" value="1"/>
</dbReference>
<dbReference type="InterPro" id="IPR022512">
    <property type="entry name" value="CHP03792"/>
</dbReference>